<keyword evidence="1" id="KW-1133">Transmembrane helix</keyword>
<gene>
    <name evidence="2" type="ORF">K8V20_01875</name>
</gene>
<name>A0A921IKD5_9FIRM</name>
<feature type="transmembrane region" description="Helical" evidence="1">
    <location>
        <begin position="56"/>
        <end position="77"/>
    </location>
</feature>
<protein>
    <submittedName>
        <fullName evidence="2">DUF2752 domain-containing protein</fullName>
    </submittedName>
</protein>
<evidence type="ECO:0000313" key="2">
    <source>
        <dbReference type="EMBL" id="HJG27383.1"/>
    </source>
</evidence>
<organism evidence="2 3">
    <name type="scientific">Subdoligranulum variabile</name>
    <dbReference type="NCBI Taxonomy" id="214851"/>
    <lineage>
        <taxon>Bacteria</taxon>
        <taxon>Bacillati</taxon>
        <taxon>Bacillota</taxon>
        <taxon>Clostridia</taxon>
        <taxon>Eubacteriales</taxon>
        <taxon>Oscillospiraceae</taxon>
        <taxon>Subdoligranulum</taxon>
    </lineage>
</organism>
<comment type="caution">
    <text evidence="2">The sequence shown here is derived from an EMBL/GenBank/DDBJ whole genome shotgun (WGS) entry which is preliminary data.</text>
</comment>
<keyword evidence="1" id="KW-0472">Membrane</keyword>
<feature type="transmembrane region" description="Helical" evidence="1">
    <location>
        <begin position="89"/>
        <end position="107"/>
    </location>
</feature>
<reference evidence="2" key="1">
    <citation type="journal article" date="2021" name="PeerJ">
        <title>Extensive microbial diversity within the chicken gut microbiome revealed by metagenomics and culture.</title>
        <authorList>
            <person name="Gilroy R."/>
            <person name="Ravi A."/>
            <person name="Getino M."/>
            <person name="Pursley I."/>
            <person name="Horton D.L."/>
            <person name="Alikhan N.F."/>
            <person name="Baker D."/>
            <person name="Gharbi K."/>
            <person name="Hall N."/>
            <person name="Watson M."/>
            <person name="Adriaenssens E.M."/>
            <person name="Foster-Nyarko E."/>
            <person name="Jarju S."/>
            <person name="Secka A."/>
            <person name="Antonio M."/>
            <person name="Oren A."/>
            <person name="Chaudhuri R.R."/>
            <person name="La Ragione R."/>
            <person name="Hildebrand F."/>
            <person name="Pallen M.J."/>
        </authorList>
    </citation>
    <scope>NUCLEOTIDE SEQUENCE</scope>
    <source>
        <strain evidence="2">ChiBcec21-2208</strain>
    </source>
</reference>
<keyword evidence="1" id="KW-0812">Transmembrane</keyword>
<sequence length="139" mass="15240">MKLPRWNGLVPLLVTAAGYAALMCCGITCPILWVTGISCAGCGMTRALLAAGRLDFGAAFAFHPLWPLVPLGAVVFLARKHIPVRWRRCLAAVTVGIFLVVYIVRMADPADSIVRFTPREGLLMRLPMVLKSIWEEYGL</sequence>
<dbReference type="AlphaFoldDB" id="A0A921IKD5"/>
<proteinExistence type="predicted"/>
<feature type="transmembrane region" description="Helical" evidence="1">
    <location>
        <begin position="12"/>
        <end position="36"/>
    </location>
</feature>
<dbReference type="EMBL" id="DYVE01000055">
    <property type="protein sequence ID" value="HJG27383.1"/>
    <property type="molecule type" value="Genomic_DNA"/>
</dbReference>
<dbReference type="InterPro" id="IPR021215">
    <property type="entry name" value="DUF2752"/>
</dbReference>
<reference evidence="2" key="2">
    <citation type="submission" date="2021-09" db="EMBL/GenBank/DDBJ databases">
        <authorList>
            <person name="Gilroy R."/>
        </authorList>
    </citation>
    <scope>NUCLEOTIDE SEQUENCE</scope>
    <source>
        <strain evidence="2">ChiBcec21-2208</strain>
    </source>
</reference>
<evidence type="ECO:0000313" key="3">
    <source>
        <dbReference type="Proteomes" id="UP000782880"/>
    </source>
</evidence>
<evidence type="ECO:0000256" key="1">
    <source>
        <dbReference type="SAM" id="Phobius"/>
    </source>
</evidence>
<accession>A0A921IKD5</accession>
<dbReference type="Proteomes" id="UP000782880">
    <property type="component" value="Unassembled WGS sequence"/>
</dbReference>
<dbReference type="Pfam" id="PF10825">
    <property type="entry name" value="DUF2752"/>
    <property type="match status" value="1"/>
</dbReference>